<feature type="compositionally biased region" description="Low complexity" evidence="1">
    <location>
        <begin position="123"/>
        <end position="137"/>
    </location>
</feature>
<keyword evidence="4" id="KW-1185">Reference proteome</keyword>
<gene>
    <name evidence="3" type="ORF">Esi_0005_0166</name>
</gene>
<evidence type="ECO:0000256" key="1">
    <source>
        <dbReference type="SAM" id="MobiDB-lite"/>
    </source>
</evidence>
<reference evidence="3 4" key="1">
    <citation type="journal article" date="2010" name="Nature">
        <title>The Ectocarpus genome and the independent evolution of multicellularity in brown algae.</title>
        <authorList>
            <person name="Cock J.M."/>
            <person name="Sterck L."/>
            <person name="Rouze P."/>
            <person name="Scornet D."/>
            <person name="Allen A.E."/>
            <person name="Amoutzias G."/>
            <person name="Anthouard V."/>
            <person name="Artiguenave F."/>
            <person name="Aury J.M."/>
            <person name="Badger J.H."/>
            <person name="Beszteri B."/>
            <person name="Billiau K."/>
            <person name="Bonnet E."/>
            <person name="Bothwell J.H."/>
            <person name="Bowler C."/>
            <person name="Boyen C."/>
            <person name="Brownlee C."/>
            <person name="Carrano C.J."/>
            <person name="Charrier B."/>
            <person name="Cho G.Y."/>
            <person name="Coelho S.M."/>
            <person name="Collen J."/>
            <person name="Corre E."/>
            <person name="Da Silva C."/>
            <person name="Delage L."/>
            <person name="Delaroque N."/>
            <person name="Dittami S.M."/>
            <person name="Doulbeau S."/>
            <person name="Elias M."/>
            <person name="Farnham G."/>
            <person name="Gachon C.M."/>
            <person name="Gschloessl B."/>
            <person name="Heesch S."/>
            <person name="Jabbari K."/>
            <person name="Jubin C."/>
            <person name="Kawai H."/>
            <person name="Kimura K."/>
            <person name="Kloareg B."/>
            <person name="Kupper F.C."/>
            <person name="Lang D."/>
            <person name="Le Bail A."/>
            <person name="Leblanc C."/>
            <person name="Lerouge P."/>
            <person name="Lohr M."/>
            <person name="Lopez P.J."/>
            <person name="Martens C."/>
            <person name="Maumus F."/>
            <person name="Michel G."/>
            <person name="Miranda-Saavedra D."/>
            <person name="Morales J."/>
            <person name="Moreau H."/>
            <person name="Motomura T."/>
            <person name="Nagasato C."/>
            <person name="Napoli C.A."/>
            <person name="Nelson D.R."/>
            <person name="Nyvall-Collen P."/>
            <person name="Peters A.F."/>
            <person name="Pommier C."/>
            <person name="Potin P."/>
            <person name="Poulain J."/>
            <person name="Quesneville H."/>
            <person name="Read B."/>
            <person name="Rensing S.A."/>
            <person name="Ritter A."/>
            <person name="Rousvoal S."/>
            <person name="Samanta M."/>
            <person name="Samson G."/>
            <person name="Schroeder D.C."/>
            <person name="Segurens B."/>
            <person name="Strittmatter M."/>
            <person name="Tonon T."/>
            <person name="Tregear J.W."/>
            <person name="Valentin K."/>
            <person name="von Dassow P."/>
            <person name="Yamagishi T."/>
            <person name="Van de Peer Y."/>
            <person name="Wincker P."/>
        </authorList>
    </citation>
    <scope>NUCLEOTIDE SEQUENCE [LARGE SCALE GENOMIC DNA]</scope>
    <source>
        <strain evidence="4">Ec32 / CCAP1310/4</strain>
    </source>
</reference>
<dbReference type="Pfam" id="PF00856">
    <property type="entry name" value="SET"/>
    <property type="match status" value="1"/>
</dbReference>
<feature type="compositionally biased region" description="Low complexity" evidence="1">
    <location>
        <begin position="303"/>
        <end position="314"/>
    </location>
</feature>
<evidence type="ECO:0000313" key="3">
    <source>
        <dbReference type="EMBL" id="CBN78286.1"/>
    </source>
</evidence>
<feature type="region of interest" description="Disordered" evidence="1">
    <location>
        <begin position="115"/>
        <end position="150"/>
    </location>
</feature>
<organism evidence="3 4">
    <name type="scientific">Ectocarpus siliculosus</name>
    <name type="common">Brown alga</name>
    <name type="synonym">Conferva siliculosa</name>
    <dbReference type="NCBI Taxonomy" id="2880"/>
    <lineage>
        <taxon>Eukaryota</taxon>
        <taxon>Sar</taxon>
        <taxon>Stramenopiles</taxon>
        <taxon>Ochrophyta</taxon>
        <taxon>PX clade</taxon>
        <taxon>Phaeophyceae</taxon>
        <taxon>Ectocarpales</taxon>
        <taxon>Ectocarpaceae</taxon>
        <taxon>Ectocarpus</taxon>
    </lineage>
</organism>
<dbReference type="InterPro" id="IPR001214">
    <property type="entry name" value="SET_dom"/>
</dbReference>
<sequence length="445" mass="48809">MISGGLEADGCCEIKISCVAGQGLFATKDLVKGQVLFKETAFFLVPGRRDDAAVVAASSKLPPLSPITVQHKHCPPCVRLAPTDTGGVLSGCYEETYRFALAYLSSTASIRSRVQELSSSMRPADTTTTTAPATTTDNDGHDDDVDDDGDDNNNAIVTLVRREVAWLRKCDRDLRSLPSRELVGAVHRYWANCMGQEGSLYERGSRFNHSCTANCTRVTLDGGGVERAFMTLRPVAAGEELTLSYLPSGIEVMGTVVRRRHLWLSRGFLCSCDRCSRPHDEVRQVVCPECCKGYNSPQERRSSSGGRVVGSSRSAEGHSTPTCRDGGPYKGGGARRRPEEETVFAEWWKQSEMWPEFLDWAMRELNALEQWLGAALGPVTSHPPAYYIFDLVCDLLDATRGCSARDTVGGLQLLLGRVEAWVSVFADEDQRRRFAVVSAAVHLQC</sequence>
<dbReference type="PANTHER" id="PTHR12197">
    <property type="entry name" value="HISTONE-LYSINE N-METHYLTRANSFERASE SMYD"/>
    <property type="match status" value="1"/>
</dbReference>
<accession>D8LNS6</accession>
<proteinExistence type="predicted"/>
<protein>
    <submittedName>
        <fullName evidence="3">Set domain protein</fullName>
    </submittedName>
</protein>
<dbReference type="AlphaFoldDB" id="D8LNS6"/>
<dbReference type="InterPro" id="IPR050869">
    <property type="entry name" value="H3K4_H4K5_MeTrfase"/>
</dbReference>
<evidence type="ECO:0000313" key="4">
    <source>
        <dbReference type="Proteomes" id="UP000002630"/>
    </source>
</evidence>
<dbReference type="PROSITE" id="PS50280">
    <property type="entry name" value="SET"/>
    <property type="match status" value="1"/>
</dbReference>
<dbReference type="Gene3D" id="2.170.270.10">
    <property type="entry name" value="SET domain"/>
    <property type="match status" value="1"/>
</dbReference>
<dbReference type="Proteomes" id="UP000002630">
    <property type="component" value="Unassembled WGS sequence"/>
</dbReference>
<dbReference type="InterPro" id="IPR046341">
    <property type="entry name" value="SET_dom_sf"/>
</dbReference>
<dbReference type="CDD" id="cd20071">
    <property type="entry name" value="SET_SMYD"/>
    <property type="match status" value="1"/>
</dbReference>
<evidence type="ECO:0000259" key="2">
    <source>
        <dbReference type="PROSITE" id="PS50280"/>
    </source>
</evidence>
<feature type="region of interest" description="Disordered" evidence="1">
    <location>
        <begin position="295"/>
        <end position="337"/>
    </location>
</feature>
<feature type="compositionally biased region" description="Acidic residues" evidence="1">
    <location>
        <begin position="140"/>
        <end position="150"/>
    </location>
</feature>
<dbReference type="InParanoid" id="D8LNS6"/>
<dbReference type="OrthoDB" id="71872at2759"/>
<dbReference type="STRING" id="2880.D8LNS6"/>
<dbReference type="SUPFAM" id="SSF82199">
    <property type="entry name" value="SET domain"/>
    <property type="match status" value="1"/>
</dbReference>
<name>D8LNS6_ECTSI</name>
<dbReference type="EMBL" id="FN649760">
    <property type="protein sequence ID" value="CBN78286.1"/>
    <property type="molecule type" value="Genomic_DNA"/>
</dbReference>
<feature type="domain" description="SET" evidence="2">
    <location>
        <begin position="10"/>
        <end position="246"/>
    </location>
</feature>